<accession>A0A848M0F5</accession>
<keyword evidence="2" id="KW-1185">Reference proteome</keyword>
<comment type="caution">
    <text evidence="1">The sequence shown here is derived from an EMBL/GenBank/DDBJ whole genome shotgun (WGS) entry which is preliminary data.</text>
</comment>
<protein>
    <submittedName>
        <fullName evidence="1">Uncharacterized protein</fullName>
    </submittedName>
</protein>
<evidence type="ECO:0000313" key="2">
    <source>
        <dbReference type="Proteomes" id="UP000518300"/>
    </source>
</evidence>
<evidence type="ECO:0000313" key="1">
    <source>
        <dbReference type="EMBL" id="NMO23596.1"/>
    </source>
</evidence>
<sequence>TLAGVAVSGDQVSFSGQFSGGFTFEGQSYSQVGSVDSATATDDVFVGALGLDGTKRWLHHLGSPGLERVVGMDVGLRGEVLLQGVNTWPLDFQGKHLGASGRFVAAFTSAGASLWARSLSSSKLDTVDVSVLSTGEVVVGGILEEGAATTLEDQRYVSRGRKDLIFFKLRP</sequence>
<proteinExistence type="predicted"/>
<dbReference type="AlphaFoldDB" id="A0A848M0F5"/>
<dbReference type="EMBL" id="JABBJJ010000680">
    <property type="protein sequence ID" value="NMO23596.1"/>
    <property type="molecule type" value="Genomic_DNA"/>
</dbReference>
<name>A0A848M0F5_9BACT</name>
<gene>
    <name evidence="1" type="ORF">HG543_53420</name>
</gene>
<reference evidence="1 2" key="1">
    <citation type="submission" date="2020-04" db="EMBL/GenBank/DDBJ databases">
        <title>Draft genome of Pyxidicoccus fallax type strain.</title>
        <authorList>
            <person name="Whitworth D.E."/>
        </authorList>
    </citation>
    <scope>NUCLEOTIDE SEQUENCE [LARGE SCALE GENOMIC DNA]</scope>
    <source>
        <strain evidence="1 2">DSM 14698</strain>
    </source>
</reference>
<organism evidence="1 2">
    <name type="scientific">Pyxidicoccus fallax</name>
    <dbReference type="NCBI Taxonomy" id="394095"/>
    <lineage>
        <taxon>Bacteria</taxon>
        <taxon>Pseudomonadati</taxon>
        <taxon>Myxococcota</taxon>
        <taxon>Myxococcia</taxon>
        <taxon>Myxococcales</taxon>
        <taxon>Cystobacterineae</taxon>
        <taxon>Myxococcaceae</taxon>
        <taxon>Pyxidicoccus</taxon>
    </lineage>
</organism>
<dbReference type="Proteomes" id="UP000518300">
    <property type="component" value="Unassembled WGS sequence"/>
</dbReference>
<feature type="non-terminal residue" evidence="1">
    <location>
        <position position="1"/>
    </location>
</feature>